<dbReference type="EMBL" id="JNAJ01000015">
    <property type="protein sequence ID" value="KGF91115.1"/>
    <property type="molecule type" value="Genomic_DNA"/>
</dbReference>
<protein>
    <submittedName>
        <fullName evidence="1">Uncharacterized protein</fullName>
    </submittedName>
</protein>
<sequence length="103" mass="12572">MQKLKIFEKQMVEWQSGVRILYKDLQKFHNWSDDQVWEKLKSELRRICLESEYGEDDLAWTRELLTSKRDITLWEAVRLTIRFKHSTPLLDALNNLRYIKTKD</sequence>
<reference evidence="2" key="1">
    <citation type="journal article" date="2014" name="Sci. Data">
        <title>Genomes of diverse isolates of the marine cyanobacterium Prochlorococcus.</title>
        <authorList>
            <person name="Biller S."/>
            <person name="Berube P."/>
            <person name="Thompson J."/>
            <person name="Kelly L."/>
            <person name="Roggensack S."/>
            <person name="Awad L."/>
            <person name="Roache-Johnson K."/>
            <person name="Ding H."/>
            <person name="Giovannoni S.J."/>
            <person name="Moore L.R."/>
            <person name="Chisholm S.W."/>
        </authorList>
    </citation>
    <scope>NUCLEOTIDE SEQUENCE [LARGE SCALE GENOMIC DNA]</scope>
</reference>
<evidence type="ECO:0000313" key="2">
    <source>
        <dbReference type="Proteomes" id="UP000030491"/>
    </source>
</evidence>
<organism evidence="1 2">
    <name type="scientific">Prochlorococcus marinus str. MIT 9116</name>
    <dbReference type="NCBI Taxonomy" id="167544"/>
    <lineage>
        <taxon>Bacteria</taxon>
        <taxon>Bacillati</taxon>
        <taxon>Cyanobacteriota</taxon>
        <taxon>Cyanophyceae</taxon>
        <taxon>Synechococcales</taxon>
        <taxon>Prochlorococcaceae</taxon>
        <taxon>Prochlorococcus</taxon>
    </lineage>
</organism>
<accession>A0A0A1ZNX3</accession>
<dbReference type="RefSeq" id="WP_032514103.1">
    <property type="nucleotide sequence ID" value="NZ_JNAJ01000015.1"/>
</dbReference>
<evidence type="ECO:0000313" key="1">
    <source>
        <dbReference type="EMBL" id="KGF91115.1"/>
    </source>
</evidence>
<gene>
    <name evidence="1" type="ORF">EU93_1284</name>
</gene>
<comment type="caution">
    <text evidence="1">The sequence shown here is derived from an EMBL/GenBank/DDBJ whole genome shotgun (WGS) entry which is preliminary data.</text>
</comment>
<proteinExistence type="predicted"/>
<dbReference type="Proteomes" id="UP000030491">
    <property type="component" value="Unassembled WGS sequence"/>
</dbReference>
<name>A0A0A1ZNX3_PROMR</name>
<dbReference type="AlphaFoldDB" id="A0A0A1ZNX3"/>